<evidence type="ECO:0000256" key="1">
    <source>
        <dbReference type="SAM" id="SignalP"/>
    </source>
</evidence>
<feature type="signal peptide" evidence="1">
    <location>
        <begin position="1"/>
        <end position="22"/>
    </location>
</feature>
<organism evidence="2 3">
    <name type="scientific">Ascobolus immersus RN42</name>
    <dbReference type="NCBI Taxonomy" id="1160509"/>
    <lineage>
        <taxon>Eukaryota</taxon>
        <taxon>Fungi</taxon>
        <taxon>Dikarya</taxon>
        <taxon>Ascomycota</taxon>
        <taxon>Pezizomycotina</taxon>
        <taxon>Pezizomycetes</taxon>
        <taxon>Pezizales</taxon>
        <taxon>Ascobolaceae</taxon>
        <taxon>Ascobolus</taxon>
    </lineage>
</organism>
<gene>
    <name evidence="2" type="ORF">BJ508DRAFT_309554</name>
</gene>
<sequence>MRLLSTLARPLIFLMSFTLLAACEEVPAVDTDNGLYNPDRYPLSSSIQPELPDANGWNPRTYRKAMALLLDPIFGEDYRICFTPGQLIFKEREFLEHLNVLNIPYLLGEWMPQAGDECTWVRMMGKEWEGNEQLLRLPDVLSVTLSPRPPILV</sequence>
<accession>A0A3N4HW83</accession>
<evidence type="ECO:0000313" key="3">
    <source>
        <dbReference type="Proteomes" id="UP000275078"/>
    </source>
</evidence>
<dbReference type="PROSITE" id="PS51257">
    <property type="entry name" value="PROKAR_LIPOPROTEIN"/>
    <property type="match status" value="1"/>
</dbReference>
<keyword evidence="1" id="KW-0732">Signal</keyword>
<dbReference type="EMBL" id="ML119716">
    <property type="protein sequence ID" value="RPA78065.1"/>
    <property type="molecule type" value="Genomic_DNA"/>
</dbReference>
<dbReference type="Proteomes" id="UP000275078">
    <property type="component" value="Unassembled WGS sequence"/>
</dbReference>
<proteinExistence type="predicted"/>
<name>A0A3N4HW83_ASCIM</name>
<feature type="chain" id="PRO_5018256389" evidence="1">
    <location>
        <begin position="23"/>
        <end position="153"/>
    </location>
</feature>
<keyword evidence="3" id="KW-1185">Reference proteome</keyword>
<reference evidence="2 3" key="1">
    <citation type="journal article" date="2018" name="Nat. Ecol. Evol.">
        <title>Pezizomycetes genomes reveal the molecular basis of ectomycorrhizal truffle lifestyle.</title>
        <authorList>
            <person name="Murat C."/>
            <person name="Payen T."/>
            <person name="Noel B."/>
            <person name="Kuo A."/>
            <person name="Morin E."/>
            <person name="Chen J."/>
            <person name="Kohler A."/>
            <person name="Krizsan K."/>
            <person name="Balestrini R."/>
            <person name="Da Silva C."/>
            <person name="Montanini B."/>
            <person name="Hainaut M."/>
            <person name="Levati E."/>
            <person name="Barry K.W."/>
            <person name="Belfiori B."/>
            <person name="Cichocki N."/>
            <person name="Clum A."/>
            <person name="Dockter R.B."/>
            <person name="Fauchery L."/>
            <person name="Guy J."/>
            <person name="Iotti M."/>
            <person name="Le Tacon F."/>
            <person name="Lindquist E.A."/>
            <person name="Lipzen A."/>
            <person name="Malagnac F."/>
            <person name="Mello A."/>
            <person name="Molinier V."/>
            <person name="Miyauchi S."/>
            <person name="Poulain J."/>
            <person name="Riccioni C."/>
            <person name="Rubini A."/>
            <person name="Sitrit Y."/>
            <person name="Splivallo R."/>
            <person name="Traeger S."/>
            <person name="Wang M."/>
            <person name="Zifcakova L."/>
            <person name="Wipf D."/>
            <person name="Zambonelli A."/>
            <person name="Paolocci F."/>
            <person name="Nowrousian M."/>
            <person name="Ottonello S."/>
            <person name="Baldrian P."/>
            <person name="Spatafora J.W."/>
            <person name="Henrissat B."/>
            <person name="Nagy L.G."/>
            <person name="Aury J.M."/>
            <person name="Wincker P."/>
            <person name="Grigoriev I.V."/>
            <person name="Bonfante P."/>
            <person name="Martin F.M."/>
        </authorList>
    </citation>
    <scope>NUCLEOTIDE SEQUENCE [LARGE SCALE GENOMIC DNA]</scope>
    <source>
        <strain evidence="2 3">RN42</strain>
    </source>
</reference>
<protein>
    <submittedName>
        <fullName evidence="2">Uncharacterized protein</fullName>
    </submittedName>
</protein>
<evidence type="ECO:0000313" key="2">
    <source>
        <dbReference type="EMBL" id="RPA78065.1"/>
    </source>
</evidence>
<dbReference type="AlphaFoldDB" id="A0A3N4HW83"/>